<feature type="region of interest" description="Disordered" evidence="3">
    <location>
        <begin position="1438"/>
        <end position="1473"/>
    </location>
</feature>
<dbReference type="Pfam" id="PF00622">
    <property type="entry name" value="SPRY"/>
    <property type="match status" value="1"/>
</dbReference>
<dbReference type="EMBL" id="AFYH01092218">
    <property type="status" value="NOT_ANNOTATED_CDS"/>
    <property type="molecule type" value="Genomic_DNA"/>
</dbReference>
<dbReference type="eggNOG" id="KOG1428">
    <property type="taxonomic scope" value="Eukaryota"/>
</dbReference>
<evidence type="ECO:0000256" key="2">
    <source>
        <dbReference type="PROSITE-ProRule" id="PRU00235"/>
    </source>
</evidence>
<protein>
    <recommendedName>
        <fullName evidence="4">B30.2/SPRY domain-containing protein</fullName>
    </recommendedName>
</protein>
<dbReference type="InterPro" id="IPR003877">
    <property type="entry name" value="SPRY_dom"/>
</dbReference>
<evidence type="ECO:0000256" key="1">
    <source>
        <dbReference type="ARBA" id="ARBA00022737"/>
    </source>
</evidence>
<dbReference type="InterPro" id="IPR000408">
    <property type="entry name" value="Reg_chr_condens"/>
</dbReference>
<dbReference type="InterPro" id="IPR001870">
    <property type="entry name" value="B30.2/SPRY"/>
</dbReference>
<dbReference type="CDD" id="cd14401">
    <property type="entry name" value="UBA_HERC1"/>
    <property type="match status" value="1"/>
</dbReference>
<feature type="repeat" description="RCC1" evidence="2">
    <location>
        <begin position="578"/>
        <end position="629"/>
    </location>
</feature>
<sequence>MVLCQTHWMLKWMDHLHGSWALQDSECIATREGASQLFSRLLNNKEVVGVSQLAHHLLWPQLPDFEQESCAEEERERYLSALLQSQHHLSRRVLANMPYTGALQKRLVVLQRIYCALSTRYHECLRPCTQGQVESGEGRLELSGEAGKQSSKVRSGNEVLMELGLKTGLSLIFTLLQQNWQRAGPDPGPNLCNDVLNTASMVLASLPSLSLANEHKLPPVGQDCLEQVTNFLKRAMMPSSGADALGRRRAAELLLLLAVQRGSLKFILQWIEAALAASDSSTATNRMPSSVEEGGTIGYTNFLMVLEQMRLSSVVASECPAGQELKRPPDEMCSLTEAAIGVLEQVCELSSECLTSQKGGSSSPCRKTEMMSVYVWGSNSSHQLAEGTLEKIVQPKLTQGFTNAQTIEAGQYCTFTVSSDGAVRGCGKGSYGRLGLGDSNNQTTLKKLSFDPHRAIRKISSSKGSDGHTLAVTAEGEVFTWGDGDYGKLGHGNNHTQKYPRMVQAPLFRKVVVCVSAGYRHSAAVTAEGELYTWGDSGCLGHNDGENRSVPALVRDISGVGQVACGSSYTIAVSQDGRTVWSFGGGDNGKLGHGDTVRVYRPKVIDALQGFCIRKVCASSQCSFALTSAGQVFVWGSGSCLGCGSSDVMALKPRLVQDLTVTKIIDITCGDSHCLALSQDNEVYAWGNNAMGQCGQGHTTTPVTKPKKVIGLEGIAIQQITAGTSHSLAWTAPPNDRNLVPWHRPFCIDLEESTFSQLRSFLERYCDGINGELLSSPFSSIREHHQFVLLCLKLLSTHLSLAQIGGIGPALLGAEGRPIRNLLFRLIDSAVPDSIPHLLALSPYPYISAVVETLSIGASLLLPPLRERIELLHSLLPQGPDRWDSLSKGQRMQLDLVLSNLQDQSHIASLLGYSSPRALGRAMPSINATSQACANSGSSDHFHLVDLLLKTLLRNISFYTDRVFGELEKNSDKKQLVTTATVTVPADSEPPTHIHHLLSALHRHLLAHCYTNMESEDEGIVRLLHAHLGLLLPLCSENYKRSTCLLKISSQNHKLVGRLQALLFSSAAGSLLCQVVHSLLLLPLHITQPLLDRLLELLMALDQLNQHLPSTIQLEEEEMKGTYTGASDFDDCSKGEPPALSGVWLLDLERSLALLIGNCLGGMLQGPPPSPEEIISENWLQNPLLSSGLESHAEQLDNQMAWLIEKGLCGQTEQRALEHFASEKNRVLMDLALGSCREPVDGAWRRMKEYARSKDWETRIEYESSLLDIVSRFTFAALLKHTGLLEEACQDDRHDPSDAMLAVYHSVYRLRCSLHKQKDDDENYRTLPPSDTGKSHNSPTSIHTGLTVLLSLCSVWLQRPEMSAPPWVEDTETGSSTRYTSVNAESPGKWRRLQEEEVTHQPLGAEERQHVETENGISNVLQCLMASQDAMRLQENETVYETSAGSSHPSSTHSMDSLETEQGPVTTGPEERTQLEAPGSFSALCRSIISNAAFLIVGLQAACREDASSREKTENSPSQERDREPSEFFSLNVGVTSPSVFTKEFLPSYVLCFRTKRISDLNPGEQSASFEKKSSLQGVDYGSVMGKEKVAKGCGSSGPLCCAVITSQEKFLRTCRGLSLGSEYKKWKLEVSSAFSLHPLPSLLLQFLTRGLVRMPSWGQPELRVIMTAMVKQQQRAELRLEAMHQICSFVSEMEGKDSGGEGLGCPGLLLTAQLHFLMGCFSQETYLVSSLSQGKKDLQHYTVNRHFITSPLHFPAFSTSQCWQTGIQCVNRNLQRELRMTVHSLHQQMAAAMRRRLAAQEEVSAADQYLLLVTLVVLSVRYQPEDLLTLIGTGLMDPLSKLATSCVLLNQRWLMAALSGQAQLSLALQLGGARLLQILALTASLCEDSMQADVVQPLMDAQCQQLRHLLHLIYGMRLLESGKKKDNGNQKDGGDFICLQIQANSNEMHVLETQLGDFLVFLRRVISPRKSVGSAVSRKWIDPLLTVATQKRASDKSNLRYCNRNTDTLPKAETGGIASVITGEPLIKSLRTRLLVLQILEALLPACTDTDLIKETVEKLFNLLSTCMWEEPLVPTKKRTCLGKKGTNLLHLYVCTVGLGRNQNLNKILLMLNLMHGCFLLTEFPLRIKEDIIPIQEFSFDPEKLVCCSLENGNVLYHESGGKGYGLAAISITTGCFSWKFFIGGESRGNEGTCVGVSRWPVRDFNHRTTSDMWLYRAYSGNLYHCGELGKTLPSFTQGDHITCILDMEARTLAFAKNEEEPRIAFENIDGTELYPCVVFYSNNPGEKVVISDLKLRGSPQELHAGEPHCSPRMAVLAEATVQLLRTLHQYDTWTPVINSHMTSRLEMIGSLVKEPGAVKMSKVASKTSLRKCSAEEKDGVTEEKTSRDKEKLQSMSELTDSQLRALCSNVWPVLAVIGGVDSGLRMGGQCKHKPTGRKATLLGVQKQGSKSVKVQWEEADMTVSFYLHWCLQSDALLSSLEPEEPPQFSASSLGLLSASTLMDLVFLSGVREEMERSGGKGCRRAELESGMKSDVEKSLDEDIGRAMLVEEEEEGAASVKISASIESIQKSDREVPDRGNQNQNPVQNQGVHSSHAHPVRSPPESFSLELRIIRLSYLMVGAMKTLSVLLSHSQYTDLFLVHRLPGASGTSSSDPARIQGLPELQSILQFLVRSMVKRAVRPSPIKRVTSLADLERAQTMVYCRTLDWLQQDPGVKEVRRGKRILFFGGESVLLQPPLPQTISESSSSFSLRSCSSEGTTTSPLSNVASASSSINDLGSSIFSALHNSGVDNFNPFLPINLIQFRGAESAPPPSQPKSQTTYHLKDGSLTLPSVKDTVNQSLSGLKKQDPESKVSTCPPHRAPPVAAPLLEMGFSIRHIYKALETTGLSEEADPQSIEQLASWMLEHPLPEHEEVIVYSSAANQREQEVVTPGSSRGMEQSTLLVPIQRPEDATEINISSLDQVERDNIIDVHPTRTRPAPARRQRPVPICRQSQRRPGARSQHVLQSVPRTEPAVSVGWYEMDSSSELYPDGEGELGVLEDPVLEDMFEESLSSETAASEDQENEYFWVPDVLHWPSTSADREAEPEGMVLCELCGTFTLQFNTHMRTHHPGCGENTGRQGYRSNGMYVDGWYGGECGTGSPYYLMCTSCREKYLSVKSKDKPAKQYRSKGLALDLIGRPETASEEDWELSDLEDGGKLIGQEDVGVYSGLLGLSERKPVPEPVRFAEQDPLGAFLLRTNVPEEMLLQKGADALDEKSQSGKLTLGEQAASLRDPQDRLLALKRITAAAQVLLAHSMVIRALSLVTASGPMCSQPIFLEVLGLSDIHVLVRMLCLAAAGRPQLTSATMRERNGSFFTLTHLSSAISCLVLNNPGAYRALMDICTQNLISAACGLNMGIITNPIQRLRSSATASKGLVNESRQTGSSGFLVTQVLVCLLTEKGLRQRQEREDAELKGE</sequence>
<feature type="region of interest" description="Disordered" evidence="3">
    <location>
        <begin position="1366"/>
        <end position="1410"/>
    </location>
</feature>
<keyword evidence="1" id="KW-0677">Repeat</keyword>
<dbReference type="InterPro" id="IPR043136">
    <property type="entry name" value="B30.2/SPRY_sf"/>
</dbReference>
<reference evidence="5" key="3">
    <citation type="submission" date="2025-09" db="UniProtKB">
        <authorList>
            <consortium name="Ensembl"/>
        </authorList>
    </citation>
    <scope>IDENTIFICATION</scope>
</reference>
<feature type="repeat" description="RCC1" evidence="2">
    <location>
        <begin position="476"/>
        <end position="528"/>
    </location>
</feature>
<evidence type="ECO:0000259" key="4">
    <source>
        <dbReference type="PROSITE" id="PS50188"/>
    </source>
</evidence>
<feature type="compositionally biased region" description="Basic and acidic residues" evidence="3">
    <location>
        <begin position="1392"/>
        <end position="1410"/>
    </location>
</feature>
<feature type="repeat" description="RCC1" evidence="2">
    <location>
        <begin position="371"/>
        <end position="420"/>
    </location>
</feature>
<feature type="region of interest" description="Disordered" evidence="3">
    <location>
        <begin position="2844"/>
        <end position="2863"/>
    </location>
</feature>
<feature type="repeat" description="RCC1" evidence="2">
    <location>
        <begin position="681"/>
        <end position="733"/>
    </location>
</feature>
<feature type="region of interest" description="Disordered" evidence="3">
    <location>
        <begin position="2571"/>
        <end position="2604"/>
    </location>
</feature>
<feature type="repeat" description="RCC1" evidence="2">
    <location>
        <begin position="421"/>
        <end position="475"/>
    </location>
</feature>
<dbReference type="InterPro" id="IPR051625">
    <property type="entry name" value="Signaling_Regulatory_Domain"/>
</dbReference>
<feature type="compositionally biased region" description="Polar residues" evidence="3">
    <location>
        <begin position="1373"/>
        <end position="1384"/>
    </location>
</feature>
<feature type="region of interest" description="Disordered" evidence="3">
    <location>
        <begin position="2752"/>
        <end position="2771"/>
    </location>
</feature>
<name>H3AIW9_LATCH</name>
<dbReference type="GeneTree" id="ENSGT00940000166813"/>
<dbReference type="InterPro" id="IPR009091">
    <property type="entry name" value="RCC1/BLIP-II"/>
</dbReference>
<dbReference type="Gene3D" id="2.60.120.920">
    <property type="match status" value="1"/>
</dbReference>
<feature type="domain" description="B30.2/SPRY" evidence="4">
    <location>
        <begin position="2105"/>
        <end position="2297"/>
    </location>
</feature>
<dbReference type="PRINTS" id="PR00633">
    <property type="entry name" value="RCCNDNSATION"/>
</dbReference>
<feature type="region of interest" description="Disordered" evidence="3">
    <location>
        <begin position="1506"/>
        <end position="1525"/>
    </location>
</feature>
<dbReference type="InParanoid" id="H3AIW9"/>
<dbReference type="STRING" id="7897.ENSLACP00000009590"/>
<accession>H3AIW9</accession>
<dbReference type="EMBL" id="AFYH01092214">
    <property type="status" value="NOT_ANNOTATED_CDS"/>
    <property type="molecule type" value="Genomic_DNA"/>
</dbReference>
<dbReference type="PANTHER" id="PTHR22872:SF6">
    <property type="entry name" value="E3 UBIQUITIN-PROTEIN LIGASE HERC1-RELATED"/>
    <property type="match status" value="1"/>
</dbReference>
<dbReference type="EMBL" id="AFYH01092215">
    <property type="status" value="NOT_ANNOTATED_CDS"/>
    <property type="molecule type" value="Genomic_DNA"/>
</dbReference>
<dbReference type="EMBL" id="AFYH01092217">
    <property type="status" value="NOT_ANNOTATED_CDS"/>
    <property type="molecule type" value="Genomic_DNA"/>
</dbReference>
<organism evidence="5 6">
    <name type="scientific">Latimeria chalumnae</name>
    <name type="common">Coelacanth</name>
    <dbReference type="NCBI Taxonomy" id="7897"/>
    <lineage>
        <taxon>Eukaryota</taxon>
        <taxon>Metazoa</taxon>
        <taxon>Chordata</taxon>
        <taxon>Craniata</taxon>
        <taxon>Vertebrata</taxon>
        <taxon>Euteleostomi</taxon>
        <taxon>Coelacanthiformes</taxon>
        <taxon>Coelacanthidae</taxon>
        <taxon>Latimeria</taxon>
    </lineage>
</organism>
<dbReference type="PANTHER" id="PTHR22872">
    <property type="entry name" value="BTK-BINDING PROTEIN-RELATED"/>
    <property type="match status" value="1"/>
</dbReference>
<feature type="region of interest" description="Disordered" evidence="3">
    <location>
        <begin position="2519"/>
        <end position="2539"/>
    </location>
</feature>
<dbReference type="FunFam" id="2.60.120.920:FF:000015">
    <property type="entry name" value="LOW QUALITY PROTEIN: probable E3 ubiquitin-protein ligase HERC1"/>
    <property type="match status" value="1"/>
</dbReference>
<dbReference type="InterPro" id="IPR035768">
    <property type="entry name" value="SPRY_HERC1"/>
</dbReference>
<dbReference type="SMART" id="SM00449">
    <property type="entry name" value="SPRY"/>
    <property type="match status" value="1"/>
</dbReference>
<dbReference type="EMBL" id="AFYH01092211">
    <property type="status" value="NOT_ANNOTATED_CDS"/>
    <property type="molecule type" value="Genomic_DNA"/>
</dbReference>
<reference evidence="6" key="1">
    <citation type="submission" date="2011-08" db="EMBL/GenBank/DDBJ databases">
        <title>The draft genome of Latimeria chalumnae.</title>
        <authorList>
            <person name="Di Palma F."/>
            <person name="Alfoldi J."/>
            <person name="Johnson J."/>
            <person name="Berlin A."/>
            <person name="Gnerre S."/>
            <person name="Jaffe D."/>
            <person name="MacCallum I."/>
            <person name="Young S."/>
            <person name="Walker B.J."/>
            <person name="Lander E."/>
            <person name="Lindblad-Toh K."/>
        </authorList>
    </citation>
    <scope>NUCLEOTIDE SEQUENCE [LARGE SCALE GENOMIC DNA]</scope>
    <source>
        <strain evidence="6">Wild caught</strain>
    </source>
</reference>
<dbReference type="EMBL" id="AFYH01092210">
    <property type="status" value="NOT_ANNOTATED_CDS"/>
    <property type="molecule type" value="Genomic_DNA"/>
</dbReference>
<dbReference type="PROSITE" id="PS00626">
    <property type="entry name" value="RCC1_2"/>
    <property type="match status" value="1"/>
</dbReference>
<dbReference type="CDD" id="cd12881">
    <property type="entry name" value="SPRY_HERC1"/>
    <property type="match status" value="1"/>
</dbReference>
<feature type="compositionally biased region" description="Low complexity" evidence="3">
    <location>
        <begin position="1443"/>
        <end position="1457"/>
    </location>
</feature>
<proteinExistence type="predicted"/>
<dbReference type="PROSITE" id="PS50012">
    <property type="entry name" value="RCC1_3"/>
    <property type="match status" value="7"/>
</dbReference>
<dbReference type="Pfam" id="PF00415">
    <property type="entry name" value="RCC1"/>
    <property type="match status" value="5"/>
</dbReference>
<dbReference type="eggNOG" id="KOG1426">
    <property type="taxonomic scope" value="Eukaryota"/>
</dbReference>
<dbReference type="SUPFAM" id="SSF50985">
    <property type="entry name" value="RCC1/BLIP-II"/>
    <property type="match status" value="1"/>
</dbReference>
<keyword evidence="6" id="KW-1185">Reference proteome</keyword>
<dbReference type="PROSITE" id="PS50188">
    <property type="entry name" value="B302_SPRY"/>
    <property type="match status" value="1"/>
</dbReference>
<feature type="compositionally biased region" description="Polar residues" evidence="3">
    <location>
        <begin position="2759"/>
        <end position="2769"/>
    </location>
</feature>
<dbReference type="EMBL" id="AFYH01092216">
    <property type="status" value="NOT_ANNOTATED_CDS"/>
    <property type="molecule type" value="Genomic_DNA"/>
</dbReference>
<feature type="repeat" description="RCC1" evidence="2">
    <location>
        <begin position="630"/>
        <end position="680"/>
    </location>
</feature>
<feature type="repeat" description="RCC1" evidence="2">
    <location>
        <begin position="529"/>
        <end position="576"/>
    </location>
</feature>
<dbReference type="Ensembl" id="ENSLACT00000009663.1">
    <property type="protein sequence ID" value="ENSLACP00000009590.1"/>
    <property type="gene ID" value="ENSLACG00000008457.1"/>
</dbReference>
<dbReference type="Proteomes" id="UP000008672">
    <property type="component" value="Unassembled WGS sequence"/>
</dbReference>
<feature type="compositionally biased region" description="Low complexity" evidence="3">
    <location>
        <begin position="2581"/>
        <end position="2593"/>
    </location>
</feature>
<dbReference type="EMBL" id="AFYH01092213">
    <property type="status" value="NOT_ANNOTATED_CDS"/>
    <property type="molecule type" value="Genomic_DNA"/>
</dbReference>
<dbReference type="SUPFAM" id="SSF49899">
    <property type="entry name" value="Concanavalin A-like lectins/glucanases"/>
    <property type="match status" value="1"/>
</dbReference>
<evidence type="ECO:0000256" key="3">
    <source>
        <dbReference type="SAM" id="MobiDB-lite"/>
    </source>
</evidence>
<reference evidence="5" key="2">
    <citation type="submission" date="2025-08" db="UniProtKB">
        <authorList>
            <consortium name="Ensembl"/>
        </authorList>
    </citation>
    <scope>IDENTIFICATION</scope>
</reference>
<evidence type="ECO:0000313" key="6">
    <source>
        <dbReference type="Proteomes" id="UP000008672"/>
    </source>
</evidence>
<dbReference type="Bgee" id="ENSLACG00000008457">
    <property type="expression patterns" value="Expressed in chordate pharynx"/>
</dbReference>
<dbReference type="InterPro" id="IPR013320">
    <property type="entry name" value="ConA-like_dom_sf"/>
</dbReference>
<feature type="region of interest" description="Disordered" evidence="3">
    <location>
        <begin position="2375"/>
        <end position="2397"/>
    </location>
</feature>
<evidence type="ECO:0000313" key="5">
    <source>
        <dbReference type="Ensembl" id="ENSLACP00000009590.1"/>
    </source>
</evidence>
<dbReference type="EMBL" id="AFYH01092209">
    <property type="status" value="NOT_ANNOTATED_CDS"/>
    <property type="molecule type" value="Genomic_DNA"/>
</dbReference>
<feature type="compositionally biased region" description="Basic and acidic residues" evidence="3">
    <location>
        <begin position="2375"/>
        <end position="2394"/>
    </location>
</feature>
<dbReference type="Gene3D" id="2.130.10.30">
    <property type="entry name" value="Regulator of chromosome condensation 1/beta-lactamase-inhibitor protein II"/>
    <property type="match status" value="1"/>
</dbReference>
<dbReference type="EMBL" id="AFYH01092212">
    <property type="status" value="NOT_ANNOTATED_CDS"/>
    <property type="molecule type" value="Genomic_DNA"/>
</dbReference>
<feature type="region of interest" description="Disordered" evidence="3">
    <location>
        <begin position="1319"/>
        <end position="1340"/>
    </location>
</feature>